<dbReference type="InParanoid" id="A0A0C3CEC4"/>
<evidence type="ECO:0000313" key="3">
    <source>
        <dbReference type="EMBL" id="KIM97268.1"/>
    </source>
</evidence>
<organism evidence="3 4">
    <name type="scientific">Oidiodendron maius (strain Zn)</name>
    <dbReference type="NCBI Taxonomy" id="913774"/>
    <lineage>
        <taxon>Eukaryota</taxon>
        <taxon>Fungi</taxon>
        <taxon>Dikarya</taxon>
        <taxon>Ascomycota</taxon>
        <taxon>Pezizomycotina</taxon>
        <taxon>Leotiomycetes</taxon>
        <taxon>Leotiomycetes incertae sedis</taxon>
        <taxon>Myxotrichaceae</taxon>
        <taxon>Oidiodendron</taxon>
    </lineage>
</organism>
<dbReference type="EMBL" id="KN832882">
    <property type="protein sequence ID" value="KIM97268.1"/>
    <property type="molecule type" value="Genomic_DNA"/>
</dbReference>
<reference evidence="4" key="2">
    <citation type="submission" date="2015-01" db="EMBL/GenBank/DDBJ databases">
        <title>Evolutionary Origins and Diversification of the Mycorrhizal Mutualists.</title>
        <authorList>
            <consortium name="DOE Joint Genome Institute"/>
            <consortium name="Mycorrhizal Genomics Consortium"/>
            <person name="Kohler A."/>
            <person name="Kuo A."/>
            <person name="Nagy L.G."/>
            <person name="Floudas D."/>
            <person name="Copeland A."/>
            <person name="Barry K.W."/>
            <person name="Cichocki N."/>
            <person name="Veneault-Fourrey C."/>
            <person name="LaButti K."/>
            <person name="Lindquist E.A."/>
            <person name="Lipzen A."/>
            <person name="Lundell T."/>
            <person name="Morin E."/>
            <person name="Murat C."/>
            <person name="Riley R."/>
            <person name="Ohm R."/>
            <person name="Sun H."/>
            <person name="Tunlid A."/>
            <person name="Henrissat B."/>
            <person name="Grigoriev I.V."/>
            <person name="Hibbett D.S."/>
            <person name="Martin F."/>
        </authorList>
    </citation>
    <scope>NUCLEOTIDE SEQUENCE [LARGE SCALE GENOMIC DNA]</scope>
    <source>
        <strain evidence="4">Zn</strain>
    </source>
</reference>
<dbReference type="Pfam" id="PF00248">
    <property type="entry name" value="Aldo_ket_red"/>
    <property type="match status" value="1"/>
</dbReference>
<accession>A0A0C3CEC4</accession>
<dbReference type="CDD" id="cd19075">
    <property type="entry name" value="AKR_AKR7A1-5"/>
    <property type="match status" value="1"/>
</dbReference>
<feature type="domain" description="NADP-dependent oxidoreductase" evidence="2">
    <location>
        <begin position="9"/>
        <end position="325"/>
    </location>
</feature>
<dbReference type="Proteomes" id="UP000054321">
    <property type="component" value="Unassembled WGS sequence"/>
</dbReference>
<dbReference type="InterPro" id="IPR036812">
    <property type="entry name" value="NAD(P)_OxRdtase_dom_sf"/>
</dbReference>
<keyword evidence="1" id="KW-0560">Oxidoreductase</keyword>
<dbReference type="GO" id="GO:0016491">
    <property type="term" value="F:oxidoreductase activity"/>
    <property type="evidence" value="ECO:0007669"/>
    <property type="project" value="UniProtKB-KW"/>
</dbReference>
<dbReference type="InterPro" id="IPR050523">
    <property type="entry name" value="AKR_Detox_Biosynth"/>
</dbReference>
<name>A0A0C3CEC4_OIDMZ</name>
<evidence type="ECO:0000313" key="4">
    <source>
        <dbReference type="Proteomes" id="UP000054321"/>
    </source>
</evidence>
<dbReference type="PANTHER" id="PTHR43364">
    <property type="entry name" value="NADH-SPECIFIC METHYLGLYOXAL REDUCTASE-RELATED"/>
    <property type="match status" value="1"/>
</dbReference>
<dbReference type="AlphaFoldDB" id="A0A0C3CEC4"/>
<dbReference type="OrthoDB" id="48988at2759"/>
<proteinExistence type="predicted"/>
<dbReference type="Gene3D" id="3.20.20.100">
    <property type="entry name" value="NADP-dependent oxidoreductase domain"/>
    <property type="match status" value="1"/>
</dbReference>
<dbReference type="PANTHER" id="PTHR43364:SF4">
    <property type="entry name" value="NAD(P)-LINKED OXIDOREDUCTASE SUPERFAMILY PROTEIN"/>
    <property type="match status" value="1"/>
</dbReference>
<gene>
    <name evidence="3" type="ORF">OIDMADRAFT_169028</name>
</gene>
<dbReference type="HOGENOM" id="CLU_023205_1_1_1"/>
<evidence type="ECO:0000256" key="1">
    <source>
        <dbReference type="ARBA" id="ARBA00023002"/>
    </source>
</evidence>
<dbReference type="STRING" id="913774.A0A0C3CEC4"/>
<sequence length="336" mass="37768">MSSAKTKLPIVLGAMTFGKPGVEQARVHNLDDVSAMLDLFQAHGHNRIDTARVYGQGSSEEYLGELKWQDRGIVLDTKLHPNAGLSTTAKTSHSPSNLRQFLLLSLAALKAEKIDMWYLHAPDRTTPFEDTLRVVDELHKEGLFDKFGVSNYMSWEVAQINEICIKNGWVRPSVYQGVYNAIHRSVEAELFPCLQHYGMGFFAFNPLGGGYLTSRYHREVENDGVEKTSRFDPSTVQGKRCRDRYWKDSMFDALDIIRSAAGKYQLTEAECALRWIMNHSQLRAENGDAVIIGASSIGHLKENLVDMEKGPLPEEVVHALDKAWEVCKGAASNYHH</sequence>
<protein>
    <recommendedName>
        <fullName evidence="2">NADP-dependent oxidoreductase domain-containing protein</fullName>
    </recommendedName>
</protein>
<dbReference type="SUPFAM" id="SSF51430">
    <property type="entry name" value="NAD(P)-linked oxidoreductase"/>
    <property type="match status" value="1"/>
</dbReference>
<keyword evidence="4" id="KW-1185">Reference proteome</keyword>
<reference evidence="3 4" key="1">
    <citation type="submission" date="2014-04" db="EMBL/GenBank/DDBJ databases">
        <authorList>
            <consortium name="DOE Joint Genome Institute"/>
            <person name="Kuo A."/>
            <person name="Martino E."/>
            <person name="Perotto S."/>
            <person name="Kohler A."/>
            <person name="Nagy L.G."/>
            <person name="Floudas D."/>
            <person name="Copeland A."/>
            <person name="Barry K.W."/>
            <person name="Cichocki N."/>
            <person name="Veneault-Fourrey C."/>
            <person name="LaButti K."/>
            <person name="Lindquist E.A."/>
            <person name="Lipzen A."/>
            <person name="Lundell T."/>
            <person name="Morin E."/>
            <person name="Murat C."/>
            <person name="Sun H."/>
            <person name="Tunlid A."/>
            <person name="Henrissat B."/>
            <person name="Grigoriev I.V."/>
            <person name="Hibbett D.S."/>
            <person name="Martin F."/>
            <person name="Nordberg H.P."/>
            <person name="Cantor M.N."/>
            <person name="Hua S.X."/>
        </authorList>
    </citation>
    <scope>NUCLEOTIDE SEQUENCE [LARGE SCALE GENOMIC DNA]</scope>
    <source>
        <strain evidence="3 4">Zn</strain>
    </source>
</reference>
<dbReference type="InterPro" id="IPR023210">
    <property type="entry name" value="NADP_OxRdtase_dom"/>
</dbReference>
<evidence type="ECO:0000259" key="2">
    <source>
        <dbReference type="Pfam" id="PF00248"/>
    </source>
</evidence>